<keyword evidence="2" id="KW-1185">Reference proteome</keyword>
<organism evidence="1 2">
    <name type="scientific">Araneus ventricosus</name>
    <name type="common">Orbweaver spider</name>
    <name type="synonym">Epeira ventricosa</name>
    <dbReference type="NCBI Taxonomy" id="182803"/>
    <lineage>
        <taxon>Eukaryota</taxon>
        <taxon>Metazoa</taxon>
        <taxon>Ecdysozoa</taxon>
        <taxon>Arthropoda</taxon>
        <taxon>Chelicerata</taxon>
        <taxon>Arachnida</taxon>
        <taxon>Araneae</taxon>
        <taxon>Araneomorphae</taxon>
        <taxon>Entelegynae</taxon>
        <taxon>Araneoidea</taxon>
        <taxon>Araneidae</taxon>
        <taxon>Araneus</taxon>
    </lineage>
</organism>
<accession>A0A4Y2L2H7</accession>
<comment type="caution">
    <text evidence="1">The sequence shown here is derived from an EMBL/GenBank/DDBJ whole genome shotgun (WGS) entry which is preliminary data.</text>
</comment>
<gene>
    <name evidence="1" type="ORF">AVEN_69480_1</name>
</gene>
<dbReference type="Proteomes" id="UP000499080">
    <property type="component" value="Unassembled WGS sequence"/>
</dbReference>
<sequence>MATRTQATAAAVIQDARCFGTARVTRFTVTYTWRSSSLVRSSCTLSMCDIRISTTSLPRREKRQGVLGRNCLPFTSLALQLVIKRRRNVKKEINENNKI</sequence>
<name>A0A4Y2L2H7_ARAVE</name>
<protein>
    <submittedName>
        <fullName evidence="1">Uncharacterized protein</fullName>
    </submittedName>
</protein>
<dbReference type="EMBL" id="BGPR01005194">
    <property type="protein sequence ID" value="GBN07826.1"/>
    <property type="molecule type" value="Genomic_DNA"/>
</dbReference>
<dbReference type="AlphaFoldDB" id="A0A4Y2L2H7"/>
<evidence type="ECO:0000313" key="2">
    <source>
        <dbReference type="Proteomes" id="UP000499080"/>
    </source>
</evidence>
<proteinExistence type="predicted"/>
<reference evidence="1 2" key="1">
    <citation type="journal article" date="2019" name="Sci. Rep.">
        <title>Orb-weaving spider Araneus ventricosus genome elucidates the spidroin gene catalogue.</title>
        <authorList>
            <person name="Kono N."/>
            <person name="Nakamura H."/>
            <person name="Ohtoshi R."/>
            <person name="Moran D.A.P."/>
            <person name="Shinohara A."/>
            <person name="Yoshida Y."/>
            <person name="Fujiwara M."/>
            <person name="Mori M."/>
            <person name="Tomita M."/>
            <person name="Arakawa K."/>
        </authorList>
    </citation>
    <scope>NUCLEOTIDE SEQUENCE [LARGE SCALE GENOMIC DNA]</scope>
</reference>
<evidence type="ECO:0000313" key="1">
    <source>
        <dbReference type="EMBL" id="GBN07826.1"/>
    </source>
</evidence>